<feature type="transmembrane region" description="Helical" evidence="2">
    <location>
        <begin position="150"/>
        <end position="171"/>
    </location>
</feature>
<evidence type="ECO:0000256" key="2">
    <source>
        <dbReference type="SAM" id="Phobius"/>
    </source>
</evidence>
<dbReference type="RefSeq" id="WP_024739719.1">
    <property type="nucleotide sequence ID" value="NZ_JAINVB010000001.1"/>
</dbReference>
<feature type="transmembrane region" description="Helical" evidence="2">
    <location>
        <begin position="12"/>
        <end position="31"/>
    </location>
</feature>
<feature type="transmembrane region" description="Helical" evidence="2">
    <location>
        <begin position="269"/>
        <end position="287"/>
    </location>
</feature>
<feature type="transmembrane region" description="Helical" evidence="2">
    <location>
        <begin position="68"/>
        <end position="86"/>
    </location>
</feature>
<evidence type="ECO:0000259" key="3">
    <source>
        <dbReference type="Pfam" id="PF00892"/>
    </source>
</evidence>
<proteinExistence type="inferred from homology"/>
<reference evidence="4" key="1">
    <citation type="journal article" date="2022" name="Cell Host Microbe">
        <title>Colonization of the live biotherapeutic product VE303 and modulation of the microbiota and metabolites in healthy volunteers.</title>
        <authorList>
            <person name="Dsouza M."/>
            <person name="Menon R."/>
            <person name="Crossette E."/>
            <person name="Bhattarai S.K."/>
            <person name="Schneider J."/>
            <person name="Kim Y.G."/>
            <person name="Reddy S."/>
            <person name="Caballero S."/>
            <person name="Felix C."/>
            <person name="Cornacchione L."/>
            <person name="Hendrickson J."/>
            <person name="Watson A.R."/>
            <person name="Minot S.S."/>
            <person name="Greenfield N."/>
            <person name="Schopf L."/>
            <person name="Szabady R."/>
            <person name="Patarroyo J."/>
            <person name="Smith W."/>
            <person name="Harrison P."/>
            <person name="Kuijper E.J."/>
            <person name="Kelly C.P."/>
            <person name="Olle B."/>
            <person name="Bobilev D."/>
            <person name="Silber J.L."/>
            <person name="Bucci V."/>
            <person name="Roberts B."/>
            <person name="Faith J."/>
            <person name="Norman J.M."/>
        </authorList>
    </citation>
    <scope>NUCLEOTIDE SEQUENCE</scope>
    <source>
        <strain evidence="4">VE303-04</strain>
    </source>
</reference>
<keyword evidence="2" id="KW-1133">Transmembrane helix</keyword>
<dbReference type="InterPro" id="IPR000620">
    <property type="entry name" value="EamA_dom"/>
</dbReference>
<dbReference type="EMBL" id="JAINVB010000001">
    <property type="protein sequence ID" value="MCK0085191.1"/>
    <property type="molecule type" value="Genomic_DNA"/>
</dbReference>
<protein>
    <submittedName>
        <fullName evidence="4">DMT family transporter</fullName>
    </submittedName>
</protein>
<dbReference type="PANTHER" id="PTHR22911:SF102">
    <property type="entry name" value="MEMBRANE PROTEIN"/>
    <property type="match status" value="1"/>
</dbReference>
<sequence>MENRTRSAKLMNITAMAAFGTLGYFVAKIPLASEEIAFFRAVIAAVVILAWQLVRGRKFRLPASRKSLILLMASGAMIGFNWIFLFEAYHYTSVSVATLSYYFAPVIVMAACPLLFRERLSLKQIICFACSTAGLVLVISSGGLEGGSSNVTGVGYGLGAAVLYACIILINKSLTGIDGIDRTLLQFLVGLLVMFPYVLFKSGFHVMEAGTVGIMNLLVLGVVHTGIGYCLYFSSLGDLKGQEAAILSYIDPLVACAMSVFVMGEAMGLMQAAGGVMILGFTLYNELGGKTPSHPRQKTGCE</sequence>
<dbReference type="PANTHER" id="PTHR22911">
    <property type="entry name" value="ACYL-MALONYL CONDENSING ENZYME-RELATED"/>
    <property type="match status" value="1"/>
</dbReference>
<accession>A0AAW5F1Y7</accession>
<feature type="transmembrane region" description="Helical" evidence="2">
    <location>
        <begin position="37"/>
        <end position="56"/>
    </location>
</feature>
<comment type="similarity">
    <text evidence="1">Belongs to the EamA transporter family.</text>
</comment>
<name>A0AAW5F1Y7_CLOSY</name>
<gene>
    <name evidence="4" type="ORF">K5I21_04745</name>
</gene>
<feature type="transmembrane region" description="Helical" evidence="2">
    <location>
        <begin position="125"/>
        <end position="144"/>
    </location>
</feature>
<dbReference type="AlphaFoldDB" id="A0AAW5F1Y7"/>
<evidence type="ECO:0000313" key="5">
    <source>
        <dbReference type="Proteomes" id="UP001203136"/>
    </source>
</evidence>
<dbReference type="Proteomes" id="UP001203136">
    <property type="component" value="Unassembled WGS sequence"/>
</dbReference>
<keyword evidence="2" id="KW-0812">Transmembrane</keyword>
<keyword evidence="2" id="KW-0472">Membrane</keyword>
<dbReference type="GO" id="GO:0016020">
    <property type="term" value="C:membrane"/>
    <property type="evidence" value="ECO:0007669"/>
    <property type="project" value="InterPro"/>
</dbReference>
<dbReference type="SUPFAM" id="SSF103481">
    <property type="entry name" value="Multidrug resistance efflux transporter EmrE"/>
    <property type="match status" value="2"/>
</dbReference>
<feature type="domain" description="EamA" evidence="3">
    <location>
        <begin position="10"/>
        <end position="139"/>
    </location>
</feature>
<evidence type="ECO:0000256" key="1">
    <source>
        <dbReference type="ARBA" id="ARBA00007362"/>
    </source>
</evidence>
<feature type="transmembrane region" description="Helical" evidence="2">
    <location>
        <begin position="212"/>
        <end position="232"/>
    </location>
</feature>
<comment type="caution">
    <text evidence="4">The sequence shown here is derived from an EMBL/GenBank/DDBJ whole genome shotgun (WGS) entry which is preliminary data.</text>
</comment>
<feature type="transmembrane region" description="Helical" evidence="2">
    <location>
        <begin position="183"/>
        <end position="200"/>
    </location>
</feature>
<dbReference type="InterPro" id="IPR037185">
    <property type="entry name" value="EmrE-like"/>
</dbReference>
<organism evidence="4 5">
    <name type="scientific">Clostridium symbiosum</name>
    <name type="common">Bacteroides symbiosus</name>
    <dbReference type="NCBI Taxonomy" id="1512"/>
    <lineage>
        <taxon>Bacteria</taxon>
        <taxon>Bacillati</taxon>
        <taxon>Bacillota</taxon>
        <taxon>Clostridia</taxon>
        <taxon>Lachnospirales</taxon>
        <taxon>Lachnospiraceae</taxon>
        <taxon>Otoolea</taxon>
    </lineage>
</organism>
<evidence type="ECO:0000313" key="4">
    <source>
        <dbReference type="EMBL" id="MCK0085191.1"/>
    </source>
</evidence>
<feature type="transmembrane region" description="Helical" evidence="2">
    <location>
        <begin position="98"/>
        <end position="116"/>
    </location>
</feature>
<feature type="domain" description="EamA" evidence="3">
    <location>
        <begin position="152"/>
        <end position="280"/>
    </location>
</feature>
<dbReference type="Pfam" id="PF00892">
    <property type="entry name" value="EamA"/>
    <property type="match status" value="2"/>
</dbReference>
<feature type="transmembrane region" description="Helical" evidence="2">
    <location>
        <begin position="244"/>
        <end position="263"/>
    </location>
</feature>